<evidence type="ECO:0000256" key="2">
    <source>
        <dbReference type="SAM" id="SignalP"/>
    </source>
</evidence>
<dbReference type="EMBL" id="CP038437">
    <property type="protein sequence ID" value="QEM80463.1"/>
    <property type="molecule type" value="Genomic_DNA"/>
</dbReference>
<keyword evidence="2" id="KW-0732">Signal</keyword>
<evidence type="ECO:0000313" key="4">
    <source>
        <dbReference type="Proteomes" id="UP000324285"/>
    </source>
</evidence>
<sequence>MKIQMIPAVLAVSLLAAGSAYAGMDSAVLEEHMQAISKRADEASDQGRVAALEQQVKELEELLRKTMEESSEN</sequence>
<name>A0A5C1NCT6_9GAMM</name>
<keyword evidence="1" id="KW-0175">Coiled coil</keyword>
<evidence type="ECO:0000313" key="3">
    <source>
        <dbReference type="EMBL" id="QEM80463.1"/>
    </source>
</evidence>
<feature type="coiled-coil region" evidence="1">
    <location>
        <begin position="42"/>
        <end position="72"/>
    </location>
</feature>
<reference evidence="3" key="1">
    <citation type="submission" date="2021-02" db="EMBL/GenBank/DDBJ databases">
        <title>Strain Y2R2, a novel species of the genus Halomonas.</title>
        <authorList>
            <person name="Huang H."/>
        </authorList>
    </citation>
    <scope>NUCLEOTIDE SEQUENCE</scope>
    <source>
        <strain evidence="3">Y2R2</strain>
    </source>
</reference>
<feature type="signal peptide" evidence="2">
    <location>
        <begin position="1"/>
        <end position="22"/>
    </location>
</feature>
<proteinExistence type="predicted"/>
<accession>A0A5C1NCT6</accession>
<gene>
    <name evidence="3" type="ORF">E4T21_01995</name>
</gene>
<dbReference type="Proteomes" id="UP000324285">
    <property type="component" value="Chromosome"/>
</dbReference>
<feature type="chain" id="PRO_5022760922" evidence="2">
    <location>
        <begin position="23"/>
        <end position="73"/>
    </location>
</feature>
<organism evidence="3 4">
    <name type="scientific">Halomonas binhaiensis</name>
    <dbReference type="NCBI Taxonomy" id="2562282"/>
    <lineage>
        <taxon>Bacteria</taxon>
        <taxon>Pseudomonadati</taxon>
        <taxon>Pseudomonadota</taxon>
        <taxon>Gammaproteobacteria</taxon>
        <taxon>Oceanospirillales</taxon>
        <taxon>Halomonadaceae</taxon>
        <taxon>Halomonas</taxon>
    </lineage>
</organism>
<dbReference type="KEGG" id="hbh:E4T21_01995"/>
<evidence type="ECO:0000256" key="1">
    <source>
        <dbReference type="SAM" id="Coils"/>
    </source>
</evidence>
<dbReference type="AlphaFoldDB" id="A0A5C1NCT6"/>
<keyword evidence="4" id="KW-1185">Reference proteome</keyword>
<protein>
    <submittedName>
        <fullName evidence="3">Uncharacterized protein</fullName>
    </submittedName>
</protein>
<dbReference type="RefSeq" id="WP_149283051.1">
    <property type="nucleotide sequence ID" value="NZ_CP038437.2"/>
</dbReference>